<evidence type="ECO:0000313" key="1">
    <source>
        <dbReference type="EMBL" id="MST85883.1"/>
    </source>
</evidence>
<keyword evidence="2" id="KW-1185">Reference proteome</keyword>
<comment type="caution">
    <text evidence="1">The sequence shown here is derived from an EMBL/GenBank/DDBJ whole genome shotgun (WGS) entry which is preliminary data.</text>
</comment>
<proteinExistence type="predicted"/>
<reference evidence="1 2" key="1">
    <citation type="submission" date="2019-08" db="EMBL/GenBank/DDBJ databases">
        <title>In-depth cultivation of the pig gut microbiome towards novel bacterial diversity and tailored functional studies.</title>
        <authorList>
            <person name="Wylensek D."/>
            <person name="Hitch T.C.A."/>
            <person name="Clavel T."/>
        </authorList>
    </citation>
    <scope>NUCLEOTIDE SEQUENCE [LARGE SCALE GENOMIC DNA]</scope>
    <source>
        <strain evidence="1 2">LKV-178-WT-2A</strain>
    </source>
</reference>
<name>A0A7K0KIW7_9BACT</name>
<dbReference type="EMBL" id="VUNG01000059">
    <property type="protein sequence ID" value="MST85883.1"/>
    <property type="molecule type" value="Genomic_DNA"/>
</dbReference>
<evidence type="ECO:0000313" key="2">
    <source>
        <dbReference type="Proteomes" id="UP000438914"/>
    </source>
</evidence>
<protein>
    <submittedName>
        <fullName evidence="1">Uncharacterized protein</fullName>
    </submittedName>
</protein>
<organism evidence="1 2">
    <name type="scientific">Hallella mizrahii</name>
    <dbReference type="NCBI Taxonomy" id="2606637"/>
    <lineage>
        <taxon>Bacteria</taxon>
        <taxon>Pseudomonadati</taxon>
        <taxon>Bacteroidota</taxon>
        <taxon>Bacteroidia</taxon>
        <taxon>Bacteroidales</taxon>
        <taxon>Prevotellaceae</taxon>
        <taxon>Hallella</taxon>
    </lineage>
</organism>
<dbReference type="AlphaFoldDB" id="A0A7K0KIW7"/>
<accession>A0A7K0KIW7</accession>
<dbReference type="Proteomes" id="UP000438914">
    <property type="component" value="Unassembled WGS sequence"/>
</dbReference>
<gene>
    <name evidence="1" type="ORF">FYJ73_14615</name>
</gene>
<sequence>MDSNIEVIAVPLVKAVGEISTFQHASVMYVKVYHASSRNPSIFVNPWKDGPAVSSGRLIDRTEVVALYQFVHGAQHVPVIARNVIEVVGH</sequence>
<dbReference type="RefSeq" id="WP_154535481.1">
    <property type="nucleotide sequence ID" value="NZ_VUNG01000059.1"/>
</dbReference>